<dbReference type="AlphaFoldDB" id="A0AAV4LTN3"/>
<feature type="transmembrane region" description="Helical" evidence="1">
    <location>
        <begin position="920"/>
        <end position="941"/>
    </location>
</feature>
<dbReference type="InterPro" id="IPR024751">
    <property type="entry name" value="VESA1"/>
</dbReference>
<dbReference type="Proteomes" id="UP001497744">
    <property type="component" value="Unassembled WGS sequence"/>
</dbReference>
<dbReference type="GeneID" id="94195088"/>
<protein>
    <submittedName>
        <fullName evidence="2">Variant erythrocyte surface antigen-1 family protein</fullName>
    </submittedName>
</protein>
<proteinExistence type="predicted"/>
<accession>A0AAV4LTN3</accession>
<gene>
    <name evidence="2" type="ORF">BcabD6B2_30420</name>
</gene>
<dbReference type="EMBL" id="BPLF01000002">
    <property type="protein sequence ID" value="GIX63607.1"/>
    <property type="molecule type" value="Genomic_DNA"/>
</dbReference>
<keyword evidence="1" id="KW-1133">Transmembrane helix</keyword>
<keyword evidence="1" id="KW-0472">Membrane</keyword>
<organism evidence="2 3">
    <name type="scientific">Babesia caballi</name>
    <dbReference type="NCBI Taxonomy" id="5871"/>
    <lineage>
        <taxon>Eukaryota</taxon>
        <taxon>Sar</taxon>
        <taxon>Alveolata</taxon>
        <taxon>Apicomplexa</taxon>
        <taxon>Aconoidasida</taxon>
        <taxon>Piroplasmida</taxon>
        <taxon>Babesiidae</taxon>
        <taxon>Babesia</taxon>
    </lineage>
</organism>
<reference evidence="2 3" key="1">
    <citation type="submission" date="2021-06" db="EMBL/GenBank/DDBJ databases">
        <title>Genome sequence of Babesia caballi.</title>
        <authorList>
            <person name="Yamagishi J."/>
            <person name="Kidaka T."/>
            <person name="Ochi A."/>
        </authorList>
    </citation>
    <scope>NUCLEOTIDE SEQUENCE [LARGE SCALE GENOMIC DNA]</scope>
    <source>
        <strain evidence="2">USDA-D6B2</strain>
    </source>
</reference>
<evidence type="ECO:0000313" key="3">
    <source>
        <dbReference type="Proteomes" id="UP001497744"/>
    </source>
</evidence>
<dbReference type="RefSeq" id="XP_067715676.1">
    <property type="nucleotide sequence ID" value="XM_067859575.1"/>
</dbReference>
<keyword evidence="3" id="KW-1185">Reference proteome</keyword>
<keyword evidence="1" id="KW-0812">Transmembrane</keyword>
<comment type="caution">
    <text evidence="2">The sequence shown here is derived from an EMBL/GenBank/DDBJ whole genome shotgun (WGS) entry which is preliminary data.</text>
</comment>
<name>A0AAV4LTN3_BABCB</name>
<evidence type="ECO:0000313" key="2">
    <source>
        <dbReference type="EMBL" id="GIX63607.1"/>
    </source>
</evidence>
<evidence type="ECO:0000256" key="1">
    <source>
        <dbReference type="SAM" id="Phobius"/>
    </source>
</evidence>
<sequence length="983" mass="109525">MSVRISLIVTLRSSFIHLSQPLFDCPSNLKEAIDWILRVTGKDGQDPGGGQKASQELAKAVTQLLEGVKDINSKITIDQNLIDNLATGLAKFTGYQSPGSSNEIGTDGIAVGGPVQNPGATSPTGYKLTYHRDNATWNSQVERGAGNAETNKTICAKIFLGCVPMIFSALSYLYWRCDKQGNGEWIGFGLTGSGPFKNFMIGNGYKVSELNDRKYGDQIVTESMKEDKFKDFKESMTKAALTAKERAEKEKTSWQKVYPNTQPAPSHIQNPTYPEFNRALQQKGAENIQRQSTDNSFSILFHISTLYFNAKQNIQSNNHEVQFRPPSTIREMLYFLAALPFSPNYVALDTHITKYFQSLVKNASVEEDYELMIPVADSSETMPGNTLSAANLKDYLTTSCSLSPTVLGIIQGDGASEKSEPWLHELYSNNAFHLMYPSGHSLFNVLSSYTYALQFQLYFLYAQCYGTYSQGGGWRGCRFGSGVNTGTLESHICSAGCDKQHQNGDHSTPPTCKHSDCSNNSPLQAFLTDNLKGFCLPSKSDPSSSNHLNNHPRGSMCHVKMGFDSKHLRQNAGTGNYIYSALGLFCGSSTSPLRQLSERLSCLTKRTPRTLGDLFGFIWHLNGQLFKTRPKMDELAAKLYMPFESGTHKIPIFIIDTLRKLKASATNCQSLSSDPTGFSRSLEAMAPSIPFLYQLFMMDESKFVPTALFDLTQHCHNLKPRESGIHHISPGGITNCEHSDSTPADLWSLYNPVWDETMHKACRVKSCGGYLEPLTLNDGATFSPSSAPAYLSWMAYLTDDLHESLSEMRDDFNNISCEHCGSQCQQTKTCHADSACSCRSVVSCAGVLPILYRHGFQFYDAYSLNGLKWENRTKSWKPDSTIQRTCANFHSQLQSVLSPDAPLAKLLESIDSFLYMFRFYFFYNLSFFWLCSLLILLYFLFYGIDVLHFQSHVHLPSSHTVPPLALLTTGKAPALTKLTYYMP</sequence>
<dbReference type="Pfam" id="PF12785">
    <property type="entry name" value="VESA1_N"/>
    <property type="match status" value="1"/>
</dbReference>